<dbReference type="OrthoDB" id="4805701at2759"/>
<dbReference type="AlphaFoldDB" id="A0A175WIQ7"/>
<proteinExistence type="predicted"/>
<protein>
    <submittedName>
        <fullName evidence="1">Uncharacterized protein</fullName>
    </submittedName>
</protein>
<name>A0A175WIQ7_9PEZI</name>
<dbReference type="Proteomes" id="UP000078237">
    <property type="component" value="Unassembled WGS sequence"/>
</dbReference>
<organism evidence="1 2">
    <name type="scientific">Madurella mycetomatis</name>
    <dbReference type="NCBI Taxonomy" id="100816"/>
    <lineage>
        <taxon>Eukaryota</taxon>
        <taxon>Fungi</taxon>
        <taxon>Dikarya</taxon>
        <taxon>Ascomycota</taxon>
        <taxon>Pezizomycotina</taxon>
        <taxon>Sordariomycetes</taxon>
        <taxon>Sordariomycetidae</taxon>
        <taxon>Sordariales</taxon>
        <taxon>Sordariales incertae sedis</taxon>
        <taxon>Madurella</taxon>
    </lineage>
</organism>
<accession>A0A175WIQ7</accession>
<evidence type="ECO:0000313" key="1">
    <source>
        <dbReference type="EMBL" id="KXX83301.1"/>
    </source>
</evidence>
<dbReference type="VEuPathDB" id="FungiDB:MMYC01_200198"/>
<keyword evidence="2" id="KW-1185">Reference proteome</keyword>
<gene>
    <name evidence="1" type="ORF">MMYC01_200198</name>
</gene>
<comment type="caution">
    <text evidence="1">The sequence shown here is derived from an EMBL/GenBank/DDBJ whole genome shotgun (WGS) entry which is preliminary data.</text>
</comment>
<evidence type="ECO:0000313" key="2">
    <source>
        <dbReference type="Proteomes" id="UP000078237"/>
    </source>
</evidence>
<reference evidence="1 2" key="1">
    <citation type="journal article" date="2016" name="Genome Announc.">
        <title>Genome Sequence of Madurella mycetomatis mm55, Isolated from a Human Mycetoma Case in Sudan.</title>
        <authorList>
            <person name="Smit S."/>
            <person name="Derks M.F."/>
            <person name="Bervoets S."/>
            <person name="Fahal A."/>
            <person name="van Leeuwen W."/>
            <person name="van Belkum A."/>
            <person name="van de Sande W.W."/>
        </authorList>
    </citation>
    <scope>NUCLEOTIDE SEQUENCE [LARGE SCALE GENOMIC DNA]</scope>
    <source>
        <strain evidence="2">mm55</strain>
    </source>
</reference>
<dbReference type="EMBL" id="LCTW02000002">
    <property type="protein sequence ID" value="KXX83301.1"/>
    <property type="molecule type" value="Genomic_DNA"/>
</dbReference>
<sequence>MPSVREPFAQSALVRTFRVAQTEGREGRSLESLGCSRAIRTHLDKDILLHDRHLDCLLQKEITFTAVSHAWDPKVLATQMQQRHSPQPAGVRRHTIESDEDGEELWHDYLSVPQWTGDIKTGILAAIHKIFSSAATALFYFHDPSAEAVRKLRYGESSDERKLDDLVFLGRLGEVWDEELKKHQSVYDLARKVHIGRNLVPWNLGPLAKVKALKRTNFAMAFALLSKRECCDQSDFLYALSGIVTTAPQVPFRTDVRTKIVELARRCIGAGDYSPLLMIPDLGDTDPRAHPDYALNTG</sequence>